<dbReference type="GO" id="GO:0005506">
    <property type="term" value="F:iron ion binding"/>
    <property type="evidence" value="ECO:0007669"/>
    <property type="project" value="InterPro"/>
</dbReference>
<organism evidence="4 5">
    <name type="scientific">Papaver somniferum</name>
    <name type="common">Opium poppy</name>
    <dbReference type="NCBI Taxonomy" id="3469"/>
    <lineage>
        <taxon>Eukaryota</taxon>
        <taxon>Viridiplantae</taxon>
        <taxon>Streptophyta</taxon>
        <taxon>Embryophyta</taxon>
        <taxon>Tracheophyta</taxon>
        <taxon>Spermatophyta</taxon>
        <taxon>Magnoliopsida</taxon>
        <taxon>Ranunculales</taxon>
        <taxon>Papaveraceae</taxon>
        <taxon>Papaveroideae</taxon>
        <taxon>Papaver</taxon>
    </lineage>
</organism>
<dbReference type="InterPro" id="IPR001128">
    <property type="entry name" value="Cyt_P450"/>
</dbReference>
<keyword evidence="3" id="KW-0503">Monooxygenase</keyword>
<dbReference type="InterPro" id="IPR017972">
    <property type="entry name" value="Cyt_P450_CS"/>
</dbReference>
<feature type="binding site" description="axial binding residue" evidence="2">
    <location>
        <position position="60"/>
    </location>
    <ligand>
        <name>heme</name>
        <dbReference type="ChEBI" id="CHEBI:30413"/>
    </ligand>
    <ligandPart>
        <name>Fe</name>
        <dbReference type="ChEBI" id="CHEBI:18248"/>
    </ligandPart>
</feature>
<dbReference type="GO" id="GO:0020037">
    <property type="term" value="F:heme binding"/>
    <property type="evidence" value="ECO:0007669"/>
    <property type="project" value="InterPro"/>
</dbReference>
<gene>
    <name evidence="4" type="ORF">C5167_018562</name>
</gene>
<dbReference type="AlphaFoldDB" id="A0A4Y7IN81"/>
<dbReference type="GO" id="GO:0004497">
    <property type="term" value="F:monooxygenase activity"/>
    <property type="evidence" value="ECO:0007669"/>
    <property type="project" value="UniProtKB-KW"/>
</dbReference>
<dbReference type="OMA" id="WENSTSF"/>
<keyword evidence="3" id="KW-0560">Oxidoreductase</keyword>
<dbReference type="Gramene" id="RZC50137">
    <property type="protein sequence ID" value="RZC50137"/>
    <property type="gene ID" value="C5167_018562"/>
</dbReference>
<dbReference type="PROSITE" id="PS00086">
    <property type="entry name" value="CYTOCHROME_P450"/>
    <property type="match status" value="1"/>
</dbReference>
<dbReference type="Pfam" id="PF00067">
    <property type="entry name" value="p450"/>
    <property type="match status" value="1"/>
</dbReference>
<proteinExistence type="inferred from homology"/>
<evidence type="ECO:0000313" key="4">
    <source>
        <dbReference type="EMBL" id="RZC50137.1"/>
    </source>
</evidence>
<evidence type="ECO:0000256" key="2">
    <source>
        <dbReference type="PIRSR" id="PIRSR602401-1"/>
    </source>
</evidence>
<evidence type="ECO:0008006" key="6">
    <source>
        <dbReference type="Google" id="ProtNLM"/>
    </source>
</evidence>
<dbReference type="PRINTS" id="PR00463">
    <property type="entry name" value="EP450I"/>
</dbReference>
<sequence length="121" mass="13520">MGYIIPKGTAVLVNVWGIGRDPALWDNPLSFYPERFLGNTTDYRGQHFQYIPFGSGRRMCPGLPMAHQVLHIVVGSLLQSFDWTLENGVTPESMDMNEKLEMSLQKSTPLRLIPRASGLAA</sequence>
<dbReference type="PANTHER" id="PTHR47950:SF44">
    <property type="entry name" value="CYTOCHROME P450, FAMILY 76, SUBFAMILY C, POLYPEPTIDE 5-RELATED"/>
    <property type="match status" value="1"/>
</dbReference>
<dbReference type="InterPro" id="IPR002401">
    <property type="entry name" value="Cyt_P450_E_grp-I"/>
</dbReference>
<reference evidence="4 5" key="1">
    <citation type="journal article" date="2018" name="Science">
        <title>The opium poppy genome and morphinan production.</title>
        <authorList>
            <person name="Guo L."/>
            <person name="Winzer T."/>
            <person name="Yang X."/>
            <person name="Li Y."/>
            <person name="Ning Z."/>
            <person name="He Z."/>
            <person name="Teodor R."/>
            <person name="Lu Y."/>
            <person name="Bowser T.A."/>
            <person name="Graham I.A."/>
            <person name="Ye K."/>
        </authorList>
    </citation>
    <scope>NUCLEOTIDE SEQUENCE [LARGE SCALE GENOMIC DNA]</scope>
    <source>
        <strain evidence="5">cv. HN1</strain>
        <tissue evidence="4">Leaves</tissue>
    </source>
</reference>
<dbReference type="GO" id="GO:0033075">
    <property type="term" value="P:isoquinoline alkaloid biosynthetic process"/>
    <property type="evidence" value="ECO:0007669"/>
    <property type="project" value="UniProtKB-ARBA"/>
</dbReference>
<comment type="similarity">
    <text evidence="1 3">Belongs to the cytochrome P450 family.</text>
</comment>
<dbReference type="GO" id="GO:0016705">
    <property type="term" value="F:oxidoreductase activity, acting on paired donors, with incorporation or reduction of molecular oxygen"/>
    <property type="evidence" value="ECO:0007669"/>
    <property type="project" value="InterPro"/>
</dbReference>
<dbReference type="PANTHER" id="PTHR47950">
    <property type="entry name" value="CYTOCHROME P450, FAMILY 76, SUBFAMILY C, POLYPEPTIDE 5-RELATED"/>
    <property type="match status" value="1"/>
</dbReference>
<keyword evidence="2 3" id="KW-0479">Metal-binding</keyword>
<evidence type="ECO:0000256" key="3">
    <source>
        <dbReference type="RuleBase" id="RU000461"/>
    </source>
</evidence>
<comment type="cofactor">
    <cofactor evidence="2">
        <name>heme</name>
        <dbReference type="ChEBI" id="CHEBI:30413"/>
    </cofactor>
</comment>
<name>A0A4Y7IN81_PAPSO</name>
<keyword evidence="2 3" id="KW-0349">Heme</keyword>
<dbReference type="InterPro" id="IPR036396">
    <property type="entry name" value="Cyt_P450_sf"/>
</dbReference>
<dbReference type="Gene3D" id="1.10.630.10">
    <property type="entry name" value="Cytochrome P450"/>
    <property type="match status" value="1"/>
</dbReference>
<keyword evidence="2 3" id="KW-0408">Iron</keyword>
<evidence type="ECO:0000313" key="5">
    <source>
        <dbReference type="Proteomes" id="UP000316621"/>
    </source>
</evidence>
<dbReference type="STRING" id="3469.A0A4Y7IN81"/>
<protein>
    <recommendedName>
        <fullName evidence="6">Cytochrome P450</fullName>
    </recommendedName>
</protein>
<dbReference type="OrthoDB" id="6764281at2759"/>
<accession>A0A4Y7IN81</accession>
<dbReference type="EMBL" id="CM010716">
    <property type="protein sequence ID" value="RZC50137.1"/>
    <property type="molecule type" value="Genomic_DNA"/>
</dbReference>
<dbReference type="Proteomes" id="UP000316621">
    <property type="component" value="Chromosome 2"/>
</dbReference>
<keyword evidence="5" id="KW-1185">Reference proteome</keyword>
<evidence type="ECO:0000256" key="1">
    <source>
        <dbReference type="ARBA" id="ARBA00010617"/>
    </source>
</evidence>
<dbReference type="SUPFAM" id="SSF48264">
    <property type="entry name" value="Cytochrome P450"/>
    <property type="match status" value="1"/>
</dbReference>